<organism evidence="3 4">
    <name type="scientific">Paenibacillus flagellatus</name>
    <dbReference type="NCBI Taxonomy" id="2211139"/>
    <lineage>
        <taxon>Bacteria</taxon>
        <taxon>Bacillati</taxon>
        <taxon>Bacillota</taxon>
        <taxon>Bacilli</taxon>
        <taxon>Bacillales</taxon>
        <taxon>Paenibacillaceae</taxon>
        <taxon>Paenibacillus</taxon>
    </lineage>
</organism>
<dbReference type="AlphaFoldDB" id="A0A2V5JW83"/>
<gene>
    <name evidence="3" type="ORF">DLM86_27460</name>
</gene>
<dbReference type="EMBL" id="QJVJ01000016">
    <property type="protein sequence ID" value="PYI50811.1"/>
    <property type="molecule type" value="Genomic_DNA"/>
</dbReference>
<dbReference type="Proteomes" id="UP000247476">
    <property type="component" value="Unassembled WGS sequence"/>
</dbReference>
<dbReference type="GO" id="GO:0046872">
    <property type="term" value="F:metal ion binding"/>
    <property type="evidence" value="ECO:0007669"/>
    <property type="project" value="UniProtKB-KW"/>
</dbReference>
<accession>A0A2V5JW83</accession>
<comment type="caution">
    <text evidence="3">The sequence shown here is derived from an EMBL/GenBank/DDBJ whole genome shotgun (WGS) entry which is preliminary data.</text>
</comment>
<evidence type="ECO:0000313" key="4">
    <source>
        <dbReference type="Proteomes" id="UP000247476"/>
    </source>
</evidence>
<dbReference type="InterPro" id="IPR029065">
    <property type="entry name" value="Enolase_C-like"/>
</dbReference>
<dbReference type="RefSeq" id="WP_110843270.1">
    <property type="nucleotide sequence ID" value="NZ_QJVJ01000016.1"/>
</dbReference>
<feature type="domain" description="Enolase C-terminal" evidence="2">
    <location>
        <begin position="179"/>
        <end position="340"/>
    </location>
</feature>
<evidence type="ECO:0000256" key="1">
    <source>
        <dbReference type="ARBA" id="ARBA00022723"/>
    </source>
</evidence>
<evidence type="ECO:0000313" key="3">
    <source>
        <dbReference type="EMBL" id="PYI50811.1"/>
    </source>
</evidence>
<dbReference type="Pfam" id="PF13378">
    <property type="entry name" value="MR_MLE_C"/>
    <property type="match status" value="1"/>
</dbReference>
<dbReference type="OrthoDB" id="1099889at2"/>
<dbReference type="Gene3D" id="3.20.20.120">
    <property type="entry name" value="Enolase-like C-terminal domain"/>
    <property type="match status" value="1"/>
</dbReference>
<proteinExistence type="predicted"/>
<evidence type="ECO:0000259" key="2">
    <source>
        <dbReference type="Pfam" id="PF13378"/>
    </source>
</evidence>
<name>A0A2V5JW83_9BACL</name>
<reference evidence="3 4" key="1">
    <citation type="submission" date="2018-05" db="EMBL/GenBank/DDBJ databases">
        <title>Paenibacillus flagellatus sp. nov., isolated from selenium mineral soil.</title>
        <authorList>
            <person name="Dai X."/>
        </authorList>
    </citation>
    <scope>NUCLEOTIDE SEQUENCE [LARGE SCALE GENOMIC DNA]</scope>
    <source>
        <strain evidence="3 4">DXL2</strain>
    </source>
</reference>
<dbReference type="SUPFAM" id="SSF51604">
    <property type="entry name" value="Enolase C-terminal domain-like"/>
    <property type="match status" value="1"/>
</dbReference>
<keyword evidence="1" id="KW-0479">Metal-binding</keyword>
<dbReference type="InterPro" id="IPR036849">
    <property type="entry name" value="Enolase-like_C_sf"/>
</dbReference>
<sequence>MIRVAETKHAVHGEPLRSPFGFKGTYLTELWQSVAMIAGDGGEAGIGVGVQSPLWSDARVFVRYGETAANELMADLTRSALTRIGSTRFETPFELLDAVLPAVCAYGQRSTGLSDLRTTFALNALVAVDHAAWGLYASGKGRRFKELVPETYRAALGERRTRLAAIPLVPYGMGEAGIAQLLDDGYGLLKMKIGADPDQDGSQQKMLDWDCRRLSLVHEIASRYATELTQSGHIAYYLDANGRYDGKDRLLRLLEHADRIGALERIVLFEEPFPEEVELDVSDVPVRLAADESVHDERDALARIEMGYGALALKPVAKTMSMSLRVAKLAREKGVPCFCADLTANPLLADWNKNVAARLSPLPGLKVGILETNGPQHYVNWERMKSRHPRSGAGWIDARRGLFALDDEFYETAGGALDIGAAYESLVVGGGESSA</sequence>
<protein>
    <recommendedName>
        <fullName evidence="2">Enolase C-terminal domain-containing protein</fullName>
    </recommendedName>
</protein>
<keyword evidence="4" id="KW-1185">Reference proteome</keyword>